<dbReference type="Proteomes" id="UP001497600">
    <property type="component" value="Chromosome G"/>
</dbReference>
<keyword evidence="4" id="KW-1185">Reference proteome</keyword>
<dbReference type="PANTHER" id="PTHR28006:SF1">
    <property type="entry name" value="MONOPOLIN COMPLEX SUBUNIT CSM1"/>
    <property type="match status" value="1"/>
</dbReference>
<dbReference type="PANTHER" id="PTHR28006">
    <property type="entry name" value="MONOPOLIN COMPLEX SUBUNIT CSM1"/>
    <property type="match status" value="1"/>
</dbReference>
<gene>
    <name evidence="3" type="ORF">CAAN4_G00936</name>
</gene>
<proteinExistence type="predicted"/>
<feature type="domain" description="Monopolin complex subunit Csm1/Pcs1 C-terminal" evidence="2">
    <location>
        <begin position="138"/>
        <end position="229"/>
    </location>
</feature>
<dbReference type="Pfam" id="PF12539">
    <property type="entry name" value="Csm1"/>
    <property type="match status" value="1"/>
</dbReference>
<accession>A0ABP0EGJ2</accession>
<dbReference type="CDD" id="cd23787">
    <property type="entry name" value="RWD_CSM1"/>
    <property type="match status" value="1"/>
</dbReference>
<dbReference type="Gene3D" id="3.90.1150.80">
    <property type="match status" value="1"/>
</dbReference>
<sequence length="249" mass="28104">MVRARKNTKVVEEQVEVVSEREILNASSPQEVIELVTKLTSTTQDKIFAEYRAKAEAQLAESNRLVQELTAEVAAKQAVIDSLKNGVVQTPGHSQQQNLYISPIRRRKGANSKQGVVDEKSQLITQEELTKELETIGITLDMLELLTGLRITNYEEDSTRFHFDITQASTTGSSGEELTFSYRLFIAKDFKDTAEISYLPMTSSDNEHIDKLKEVLPEYFWGNLSFPYNTLSQFYTKINRALIKGAKSA</sequence>
<protein>
    <recommendedName>
        <fullName evidence="2">Monopolin complex subunit Csm1/Pcs1 C-terminal domain-containing protein</fullName>
    </recommendedName>
</protein>
<dbReference type="InterPro" id="IPR038608">
    <property type="entry name" value="Csm1/Pcs1_C_sf"/>
</dbReference>
<evidence type="ECO:0000256" key="1">
    <source>
        <dbReference type="SAM" id="Coils"/>
    </source>
</evidence>
<dbReference type="InterPro" id="IPR020981">
    <property type="entry name" value="Csm1/Pcs1_C"/>
</dbReference>
<evidence type="ECO:0000313" key="3">
    <source>
        <dbReference type="EMBL" id="CAK7915800.1"/>
    </source>
</evidence>
<evidence type="ECO:0000259" key="2">
    <source>
        <dbReference type="Pfam" id="PF12539"/>
    </source>
</evidence>
<organism evidence="3 4">
    <name type="scientific">[Candida] anglica</name>
    <dbReference type="NCBI Taxonomy" id="148631"/>
    <lineage>
        <taxon>Eukaryota</taxon>
        <taxon>Fungi</taxon>
        <taxon>Dikarya</taxon>
        <taxon>Ascomycota</taxon>
        <taxon>Saccharomycotina</taxon>
        <taxon>Pichiomycetes</taxon>
        <taxon>Debaryomycetaceae</taxon>
        <taxon>Kurtzmaniella</taxon>
    </lineage>
</organism>
<name>A0ABP0EGJ2_9ASCO</name>
<reference evidence="3 4" key="1">
    <citation type="submission" date="2024-01" db="EMBL/GenBank/DDBJ databases">
        <authorList>
            <consortium name="Genoscope - CEA"/>
            <person name="William W."/>
        </authorList>
    </citation>
    <scope>NUCLEOTIDE SEQUENCE [LARGE SCALE GENOMIC DNA]</scope>
    <source>
        <strain evidence="3 4">29B2s-10</strain>
    </source>
</reference>
<dbReference type="InterPro" id="IPR040349">
    <property type="entry name" value="Csm1/Pcs1"/>
</dbReference>
<dbReference type="EMBL" id="OZ004259">
    <property type="protein sequence ID" value="CAK7915800.1"/>
    <property type="molecule type" value="Genomic_DNA"/>
</dbReference>
<feature type="coiled-coil region" evidence="1">
    <location>
        <begin position="52"/>
        <end position="86"/>
    </location>
</feature>
<evidence type="ECO:0000313" key="4">
    <source>
        <dbReference type="Proteomes" id="UP001497600"/>
    </source>
</evidence>
<keyword evidence="1" id="KW-0175">Coiled coil</keyword>